<dbReference type="Gene3D" id="1.20.1740.10">
    <property type="entry name" value="Amino acid/polyamine transporter I"/>
    <property type="match status" value="2"/>
</dbReference>
<feature type="non-terminal residue" evidence="15">
    <location>
        <position position="1"/>
    </location>
</feature>
<protein>
    <submittedName>
        <fullName evidence="15">CTR2 protein</fullName>
    </submittedName>
</protein>
<dbReference type="InterPro" id="IPR029485">
    <property type="entry name" value="CAT_C"/>
</dbReference>
<dbReference type="InterPro" id="IPR004755">
    <property type="entry name" value="Cat_AA_permease"/>
</dbReference>
<feature type="transmembrane region" description="Helical" evidence="13">
    <location>
        <begin position="245"/>
        <end position="267"/>
    </location>
</feature>
<dbReference type="EMBL" id="VYXD01005237">
    <property type="protein sequence ID" value="NWU36893.1"/>
    <property type="molecule type" value="Genomic_DNA"/>
</dbReference>
<dbReference type="GO" id="GO:0015189">
    <property type="term" value="F:L-lysine transmembrane transporter activity"/>
    <property type="evidence" value="ECO:0007669"/>
    <property type="project" value="TreeGrafter"/>
</dbReference>
<proteinExistence type="inferred from homology"/>
<evidence type="ECO:0000313" key="15">
    <source>
        <dbReference type="EMBL" id="NWU36893.1"/>
    </source>
</evidence>
<evidence type="ECO:0000256" key="1">
    <source>
        <dbReference type="ARBA" id="ARBA00004651"/>
    </source>
</evidence>
<dbReference type="NCBIfam" id="TIGR00906">
    <property type="entry name" value="2A0303"/>
    <property type="match status" value="1"/>
</dbReference>
<keyword evidence="3" id="KW-0813">Transport</keyword>
<comment type="catalytic activity">
    <reaction evidence="11">
        <text>L-arginine(in) = L-arginine(out)</text>
        <dbReference type="Rhea" id="RHEA:32143"/>
        <dbReference type="ChEBI" id="CHEBI:32682"/>
    </reaction>
</comment>
<dbReference type="Proteomes" id="UP000557268">
    <property type="component" value="Unassembled WGS sequence"/>
</dbReference>
<comment type="catalytic activity">
    <reaction evidence="12">
        <text>L-ornithine(in) = L-ornithine(out)</text>
        <dbReference type="Rhea" id="RHEA:71199"/>
        <dbReference type="ChEBI" id="CHEBI:46911"/>
    </reaction>
</comment>
<feature type="transmembrane region" description="Helical" evidence="13">
    <location>
        <begin position="487"/>
        <end position="510"/>
    </location>
</feature>
<evidence type="ECO:0000256" key="9">
    <source>
        <dbReference type="ARBA" id="ARBA00023180"/>
    </source>
</evidence>
<evidence type="ECO:0000256" key="13">
    <source>
        <dbReference type="SAM" id="Phobius"/>
    </source>
</evidence>
<evidence type="ECO:0000256" key="4">
    <source>
        <dbReference type="ARBA" id="ARBA00022475"/>
    </source>
</evidence>
<feature type="transmembrane region" description="Helical" evidence="13">
    <location>
        <begin position="100"/>
        <end position="124"/>
    </location>
</feature>
<dbReference type="GO" id="GO:0061459">
    <property type="term" value="F:L-arginine transmembrane transporter activity"/>
    <property type="evidence" value="ECO:0007669"/>
    <property type="project" value="TreeGrafter"/>
</dbReference>
<feature type="transmembrane region" description="Helical" evidence="13">
    <location>
        <begin position="166"/>
        <end position="183"/>
    </location>
</feature>
<feature type="transmembrane region" description="Helical" evidence="13">
    <location>
        <begin position="192"/>
        <end position="210"/>
    </location>
</feature>
<feature type="non-terminal residue" evidence="15">
    <location>
        <position position="602"/>
    </location>
</feature>
<evidence type="ECO:0000256" key="3">
    <source>
        <dbReference type="ARBA" id="ARBA00022448"/>
    </source>
</evidence>
<feature type="transmembrane region" description="Helical" evidence="13">
    <location>
        <begin position="67"/>
        <end position="88"/>
    </location>
</feature>
<organism evidence="15 16">
    <name type="scientific">Hylia prasina</name>
    <name type="common">green hylia</name>
    <dbReference type="NCBI Taxonomy" id="208073"/>
    <lineage>
        <taxon>Eukaryota</taxon>
        <taxon>Metazoa</taxon>
        <taxon>Chordata</taxon>
        <taxon>Craniata</taxon>
        <taxon>Vertebrata</taxon>
        <taxon>Euteleostomi</taxon>
        <taxon>Archelosauria</taxon>
        <taxon>Archosauria</taxon>
        <taxon>Dinosauria</taxon>
        <taxon>Saurischia</taxon>
        <taxon>Theropoda</taxon>
        <taxon>Coelurosauria</taxon>
        <taxon>Aves</taxon>
        <taxon>Neognathae</taxon>
        <taxon>Neoaves</taxon>
        <taxon>Telluraves</taxon>
        <taxon>Australaves</taxon>
        <taxon>Passeriformes</taxon>
        <taxon>Sylvioidea</taxon>
        <taxon>Sylviidae</taxon>
        <taxon>Acrocephalinae</taxon>
        <taxon>Hylia</taxon>
    </lineage>
</organism>
<feature type="transmembrane region" description="Helical" evidence="13">
    <location>
        <begin position="577"/>
        <end position="598"/>
    </location>
</feature>
<evidence type="ECO:0000256" key="12">
    <source>
        <dbReference type="ARBA" id="ARBA00034450"/>
    </source>
</evidence>
<keyword evidence="16" id="KW-1185">Reference proteome</keyword>
<dbReference type="PANTHER" id="PTHR43243:SF19">
    <property type="entry name" value="CATIONIC AMINO ACID TRANSPORTER C-TERMINAL DOMAIN-CONTAINING PROTEIN"/>
    <property type="match status" value="1"/>
</dbReference>
<evidence type="ECO:0000256" key="10">
    <source>
        <dbReference type="ARBA" id="ARBA00034422"/>
    </source>
</evidence>
<gene>
    <name evidence="15" type="primary">Slc7a2_1</name>
    <name evidence="15" type="ORF">HYLPRA_R02911</name>
</gene>
<dbReference type="Pfam" id="PF13520">
    <property type="entry name" value="AA_permease_2"/>
    <property type="match status" value="1"/>
</dbReference>
<evidence type="ECO:0000256" key="2">
    <source>
        <dbReference type="ARBA" id="ARBA00008572"/>
    </source>
</evidence>
<dbReference type="FunFam" id="1.20.1740.10:FF:000009">
    <property type="entry name" value="Low affinity cationic amino acid transporter 2"/>
    <property type="match status" value="1"/>
</dbReference>
<comment type="catalytic activity">
    <reaction evidence="10">
        <text>L-lysine(in) = L-lysine(out)</text>
        <dbReference type="Rhea" id="RHEA:70935"/>
        <dbReference type="ChEBI" id="CHEBI:32551"/>
    </reaction>
</comment>
<dbReference type="Pfam" id="PF13906">
    <property type="entry name" value="AA_permease_C"/>
    <property type="match status" value="1"/>
</dbReference>
<dbReference type="PIRSF" id="PIRSF006060">
    <property type="entry name" value="AA_transporter"/>
    <property type="match status" value="1"/>
</dbReference>
<sequence length="602" mass="63583">VPCWGHLRSVPKLLCRRKRVPESSEGSSLRRCLSTVDLVALGVGSTLGAGVYVLAGEVAKTSSGPSIVLSFLIAAVVSALAGLCYAELGARVPLAGSAYLYSYVVVGELWAFLAGWNLLLSYVIGTASVARAWSATFDQLLGKKMGRFLGAHAAMSSVGLAEHPDAFAAGLVVLLAGLLSFGVKESTMVNKAFTALNGLVLLFVTVSGFIKGDTSNWKLREDDLPQAENQSVADNMTSAFGVGGFMPYGFTGTLAGASTCFYAFVGFDCIATTGEEVRDPQRSIPMGIILSLLICFLAYFGVSAALTLMMPYYLLDTLSPLPVAFEYIGWSSAKYTVAAGSLCALTTSLLGSMFPMPRILYAMARDGLLFKPLAKVSRRQCPVVATLVSGGVAALLALLFDLKALVDTMSIGTLLAYSMVAGCVLLLRAHPASDVGHAWDKALSGLGALQVQPGPWDTPAGKVPALQLWWDHLVQPPPHATPRSSAVVVWALAAVAALACALSWVSTAGLLCLRAGGAWCITALALPLLGILAAALLIWRQPQSRDKASFMVPCLPFLPLLSISTNTALMARLSAAAWLRLLLWMAVGFLIYFGYGIWHSTE</sequence>
<evidence type="ECO:0000256" key="8">
    <source>
        <dbReference type="ARBA" id="ARBA00023136"/>
    </source>
</evidence>
<dbReference type="GO" id="GO:0000064">
    <property type="term" value="F:L-ornithine transmembrane transporter activity"/>
    <property type="evidence" value="ECO:0007669"/>
    <property type="project" value="TreeGrafter"/>
</dbReference>
<evidence type="ECO:0000256" key="5">
    <source>
        <dbReference type="ARBA" id="ARBA00022692"/>
    </source>
</evidence>
<dbReference type="PANTHER" id="PTHR43243">
    <property type="entry name" value="INNER MEMBRANE TRANSPORTER YGJI-RELATED"/>
    <property type="match status" value="1"/>
</dbReference>
<feature type="transmembrane region" description="Helical" evidence="13">
    <location>
        <begin position="38"/>
        <end position="55"/>
    </location>
</feature>
<name>A0A7K5W6M4_9SYLV</name>
<accession>A0A7K5W6M4</accession>
<feature type="transmembrane region" description="Helical" evidence="13">
    <location>
        <begin position="516"/>
        <end position="538"/>
    </location>
</feature>
<feature type="transmembrane region" description="Helical" evidence="13">
    <location>
        <begin position="381"/>
        <end position="402"/>
    </location>
</feature>
<evidence type="ECO:0000256" key="7">
    <source>
        <dbReference type="ARBA" id="ARBA00022989"/>
    </source>
</evidence>
<comment type="caution">
    <text evidence="15">The sequence shown here is derived from an EMBL/GenBank/DDBJ whole genome shotgun (WGS) entry which is preliminary data.</text>
</comment>
<feature type="transmembrane region" description="Helical" evidence="13">
    <location>
        <begin position="335"/>
        <end position="360"/>
    </location>
</feature>
<evidence type="ECO:0000256" key="6">
    <source>
        <dbReference type="ARBA" id="ARBA00022970"/>
    </source>
</evidence>
<keyword evidence="5 13" id="KW-0812">Transmembrane</keyword>
<feature type="transmembrane region" description="Helical" evidence="13">
    <location>
        <begin position="408"/>
        <end position="427"/>
    </location>
</feature>
<keyword evidence="9" id="KW-0325">Glycoprotein</keyword>
<feature type="transmembrane region" description="Helical" evidence="13">
    <location>
        <begin position="550"/>
        <end position="571"/>
    </location>
</feature>
<comment type="similarity">
    <text evidence="2">Belongs to the amino acid-polyamine-organocation (APC) superfamily. Cationic amino acid transporter (CAT) (TC 2.A.3.3) family.</text>
</comment>
<dbReference type="AlphaFoldDB" id="A0A7K5W6M4"/>
<reference evidence="15 16" key="1">
    <citation type="submission" date="2019-09" db="EMBL/GenBank/DDBJ databases">
        <title>Bird 10,000 Genomes (B10K) Project - Family phase.</title>
        <authorList>
            <person name="Zhang G."/>
        </authorList>
    </citation>
    <scope>NUCLEOTIDE SEQUENCE [LARGE SCALE GENOMIC DNA]</scope>
    <source>
        <strain evidence="15">B10K-DU-001-70</strain>
        <tissue evidence="15">Muscle</tissue>
    </source>
</reference>
<evidence type="ECO:0000259" key="14">
    <source>
        <dbReference type="Pfam" id="PF13906"/>
    </source>
</evidence>
<feature type="transmembrane region" description="Helical" evidence="13">
    <location>
        <begin position="288"/>
        <end position="315"/>
    </location>
</feature>
<keyword evidence="4" id="KW-1003">Cell membrane</keyword>
<dbReference type="InterPro" id="IPR002293">
    <property type="entry name" value="AA/rel_permease1"/>
</dbReference>
<evidence type="ECO:0000256" key="11">
    <source>
        <dbReference type="ARBA" id="ARBA00034423"/>
    </source>
</evidence>
<comment type="subcellular location">
    <subcellularLocation>
        <location evidence="1">Cell membrane</location>
        <topology evidence="1">Multi-pass membrane protein</topology>
    </subcellularLocation>
</comment>
<feature type="domain" description="Cationic amino acid transporter C-terminal" evidence="14">
    <location>
        <begin position="550"/>
        <end position="600"/>
    </location>
</feature>
<dbReference type="GO" id="GO:0005886">
    <property type="term" value="C:plasma membrane"/>
    <property type="evidence" value="ECO:0007669"/>
    <property type="project" value="UniProtKB-SubCell"/>
</dbReference>
<keyword evidence="7 13" id="KW-1133">Transmembrane helix</keyword>
<keyword evidence="8 13" id="KW-0472">Membrane</keyword>
<keyword evidence="6" id="KW-0029">Amino-acid transport</keyword>
<evidence type="ECO:0000313" key="16">
    <source>
        <dbReference type="Proteomes" id="UP000557268"/>
    </source>
</evidence>
<dbReference type="GO" id="GO:0097638">
    <property type="term" value="P:L-arginine import across plasma membrane"/>
    <property type="evidence" value="ECO:0007669"/>
    <property type="project" value="TreeGrafter"/>
</dbReference>